<name>A0AA36AY76_OCTVU</name>
<keyword evidence="2" id="KW-0689">Ribosomal protein</keyword>
<dbReference type="GO" id="GO:0005762">
    <property type="term" value="C:mitochondrial large ribosomal subunit"/>
    <property type="evidence" value="ECO:0007669"/>
    <property type="project" value="TreeGrafter"/>
</dbReference>
<dbReference type="InterPro" id="IPR014722">
    <property type="entry name" value="Rib_uL2_dom2"/>
</dbReference>
<evidence type="ECO:0000259" key="4">
    <source>
        <dbReference type="SMART" id="SM01382"/>
    </source>
</evidence>
<dbReference type="FunFam" id="2.40.50.140:FF:000157">
    <property type="entry name" value="39S ribosomal protein L2, mitochondrial"/>
    <property type="match status" value="1"/>
</dbReference>
<accession>A0AA36AY76</accession>
<evidence type="ECO:0000259" key="5">
    <source>
        <dbReference type="SMART" id="SM01383"/>
    </source>
</evidence>
<dbReference type="AlphaFoldDB" id="A0AA36AY76"/>
<dbReference type="Gene3D" id="2.30.30.30">
    <property type="match status" value="1"/>
</dbReference>
<gene>
    <name evidence="6" type="ORF">OCTVUL_1B025340</name>
</gene>
<reference evidence="6" key="1">
    <citation type="submission" date="2023-08" db="EMBL/GenBank/DDBJ databases">
        <authorList>
            <person name="Alioto T."/>
            <person name="Alioto T."/>
            <person name="Gomez Garrido J."/>
        </authorList>
    </citation>
    <scope>NUCLEOTIDE SEQUENCE</scope>
</reference>
<dbReference type="EMBL" id="OX597819">
    <property type="protein sequence ID" value="CAI9723776.1"/>
    <property type="molecule type" value="Genomic_DNA"/>
</dbReference>
<feature type="domain" description="Large ribosomal subunit protein uL2 RNA-binding" evidence="5">
    <location>
        <begin position="91"/>
        <end position="170"/>
    </location>
</feature>
<dbReference type="InterPro" id="IPR012340">
    <property type="entry name" value="NA-bd_OB-fold"/>
</dbReference>
<dbReference type="GO" id="GO:0003723">
    <property type="term" value="F:RNA binding"/>
    <property type="evidence" value="ECO:0007669"/>
    <property type="project" value="TreeGrafter"/>
</dbReference>
<sequence length="315" mass="34975">MPCRLLLCSPNVSVDVTMVKCLKMVVSALLRRSLHFERPLLNLAKSAQCFLFQKNDFHSNQTAFGVQKFINAGIDVTKYTMKPLPLQKSGGRGHDGRIQTHGIGGGHKQNYRMVDFKKDGPREGPPLVEVVKCVRYDPCRTADIAVVATGVSRRYILASQNMKAGDLIKTSRHIPRMAVKANEGDSYPLGALPIGTLVHNVEIYADNYGKMARAAGTCAQLVRKVGNQCVVRLPSKREISVSKHCMATVGRVSNVEHNKQHIGSAQRSRWLGIRPQSGLWHRKTGYNGRKIRPIPPLKTYSKSKPAKPAIHKFSF</sequence>
<evidence type="ECO:0000256" key="1">
    <source>
        <dbReference type="ARBA" id="ARBA00005636"/>
    </source>
</evidence>
<dbReference type="PANTHER" id="PTHR13691">
    <property type="entry name" value="RIBOSOMAL PROTEIN L2"/>
    <property type="match status" value="1"/>
</dbReference>
<comment type="similarity">
    <text evidence="1">Belongs to the universal ribosomal protein uL2 family.</text>
</comment>
<dbReference type="InterPro" id="IPR022666">
    <property type="entry name" value="Ribosomal_uL2_RNA-bd_dom"/>
</dbReference>
<dbReference type="SUPFAM" id="SSF50104">
    <property type="entry name" value="Translation proteins SH3-like domain"/>
    <property type="match status" value="1"/>
</dbReference>
<proteinExistence type="inferred from homology"/>
<keyword evidence="3" id="KW-0687">Ribonucleoprotein</keyword>
<dbReference type="Proteomes" id="UP001162480">
    <property type="component" value="Chromosome 6"/>
</dbReference>
<feature type="domain" description="Large ribosomal subunit protein uL2 C-terminal" evidence="4">
    <location>
        <begin position="181"/>
        <end position="308"/>
    </location>
</feature>
<evidence type="ECO:0000256" key="3">
    <source>
        <dbReference type="ARBA" id="ARBA00023274"/>
    </source>
</evidence>
<dbReference type="InterPro" id="IPR002171">
    <property type="entry name" value="Ribosomal_uL2"/>
</dbReference>
<keyword evidence="7" id="KW-1185">Reference proteome</keyword>
<dbReference type="InterPro" id="IPR022669">
    <property type="entry name" value="Ribosomal_uL2_C"/>
</dbReference>
<dbReference type="GO" id="GO:0003735">
    <property type="term" value="F:structural constituent of ribosome"/>
    <property type="evidence" value="ECO:0007669"/>
    <property type="project" value="InterPro"/>
</dbReference>
<dbReference type="SMART" id="SM01383">
    <property type="entry name" value="Ribosomal_L2"/>
    <property type="match status" value="1"/>
</dbReference>
<dbReference type="SMART" id="SM01382">
    <property type="entry name" value="Ribosomal_L2_C"/>
    <property type="match status" value="1"/>
</dbReference>
<dbReference type="GO" id="GO:0032543">
    <property type="term" value="P:mitochondrial translation"/>
    <property type="evidence" value="ECO:0007669"/>
    <property type="project" value="TreeGrafter"/>
</dbReference>
<dbReference type="SUPFAM" id="SSF50249">
    <property type="entry name" value="Nucleic acid-binding proteins"/>
    <property type="match status" value="1"/>
</dbReference>
<dbReference type="Pfam" id="PF03947">
    <property type="entry name" value="Ribosomal_L2_C"/>
    <property type="match status" value="1"/>
</dbReference>
<protein>
    <submittedName>
        <fullName evidence="6">Ribosomal L2, mitochondrial-like</fullName>
    </submittedName>
</protein>
<evidence type="ECO:0000313" key="6">
    <source>
        <dbReference type="EMBL" id="CAI9723776.1"/>
    </source>
</evidence>
<dbReference type="Pfam" id="PF00181">
    <property type="entry name" value="Ribosomal_L2_N"/>
    <property type="match status" value="1"/>
</dbReference>
<organism evidence="6 7">
    <name type="scientific">Octopus vulgaris</name>
    <name type="common">Common octopus</name>
    <dbReference type="NCBI Taxonomy" id="6645"/>
    <lineage>
        <taxon>Eukaryota</taxon>
        <taxon>Metazoa</taxon>
        <taxon>Spiralia</taxon>
        <taxon>Lophotrochozoa</taxon>
        <taxon>Mollusca</taxon>
        <taxon>Cephalopoda</taxon>
        <taxon>Coleoidea</taxon>
        <taxon>Octopodiformes</taxon>
        <taxon>Octopoda</taxon>
        <taxon>Incirrata</taxon>
        <taxon>Octopodidae</taxon>
        <taxon>Octopus</taxon>
    </lineage>
</organism>
<dbReference type="InterPro" id="IPR008991">
    <property type="entry name" value="Translation_prot_SH3-like_sf"/>
</dbReference>
<dbReference type="Gene3D" id="2.40.50.140">
    <property type="entry name" value="Nucleic acid-binding proteins"/>
    <property type="match status" value="1"/>
</dbReference>
<dbReference type="PANTHER" id="PTHR13691:SF73">
    <property type="entry name" value="LARGE RIBOSOMAL SUBUNIT PROTEIN UL2M"/>
    <property type="match status" value="1"/>
</dbReference>
<evidence type="ECO:0000256" key="2">
    <source>
        <dbReference type="ARBA" id="ARBA00022980"/>
    </source>
</evidence>
<evidence type="ECO:0000313" key="7">
    <source>
        <dbReference type="Proteomes" id="UP001162480"/>
    </source>
</evidence>